<dbReference type="CDD" id="cd07043">
    <property type="entry name" value="STAS_anti-anti-sigma_factors"/>
    <property type="match status" value="1"/>
</dbReference>
<proteinExistence type="inferred from homology"/>
<gene>
    <name evidence="4" type="ORF">DFE_2181</name>
</gene>
<dbReference type="NCBIfam" id="TIGR00377">
    <property type="entry name" value="ant_ant_sig"/>
    <property type="match status" value="1"/>
</dbReference>
<dbReference type="SUPFAM" id="SSF52091">
    <property type="entry name" value="SpoIIaa-like"/>
    <property type="match status" value="1"/>
</dbReference>
<dbReference type="PANTHER" id="PTHR33495">
    <property type="entry name" value="ANTI-SIGMA FACTOR ANTAGONIST TM_1081-RELATED-RELATED"/>
    <property type="match status" value="1"/>
</dbReference>
<reference evidence="4 5" key="1">
    <citation type="journal article" date="2018" name="Sci. Adv.">
        <title>Multi-heme cytochromes provide a pathway for survival in energy-limited environments.</title>
        <authorList>
            <person name="Deng X."/>
            <person name="Dohmae N."/>
            <person name="Nealson K.H."/>
            <person name="Hashimoto K."/>
            <person name="Okamoto A."/>
        </authorList>
    </citation>
    <scope>NUCLEOTIDE SEQUENCE [LARGE SCALE GENOMIC DNA]</scope>
    <source>
        <strain evidence="4 5">IS5</strain>
    </source>
</reference>
<keyword evidence="5" id="KW-1185">Reference proteome</keyword>
<evidence type="ECO:0000313" key="5">
    <source>
        <dbReference type="Proteomes" id="UP000269883"/>
    </source>
</evidence>
<accession>A0A2Z6B057</accession>
<name>A0A2Z6B057_9BACT</name>
<evidence type="ECO:0000313" key="4">
    <source>
        <dbReference type="EMBL" id="BBD08907.1"/>
    </source>
</evidence>
<organism evidence="4 5">
    <name type="scientific">Desulfovibrio ferrophilus</name>
    <dbReference type="NCBI Taxonomy" id="241368"/>
    <lineage>
        <taxon>Bacteria</taxon>
        <taxon>Pseudomonadati</taxon>
        <taxon>Thermodesulfobacteriota</taxon>
        <taxon>Desulfovibrionia</taxon>
        <taxon>Desulfovibrionales</taxon>
        <taxon>Desulfovibrionaceae</taxon>
        <taxon>Desulfovibrio</taxon>
    </lineage>
</organism>
<evidence type="ECO:0000259" key="3">
    <source>
        <dbReference type="PROSITE" id="PS50801"/>
    </source>
</evidence>
<feature type="domain" description="STAS" evidence="3">
    <location>
        <begin position="2"/>
        <end position="113"/>
    </location>
</feature>
<dbReference type="RefSeq" id="WP_126379423.1">
    <property type="nucleotide sequence ID" value="NZ_AP017378.1"/>
</dbReference>
<dbReference type="OrthoDB" id="5471473at2"/>
<protein>
    <recommendedName>
        <fullName evidence="2">Anti-sigma factor antagonist</fullName>
    </recommendedName>
</protein>
<dbReference type="KEGG" id="dfl:DFE_2181"/>
<dbReference type="InterPro" id="IPR003658">
    <property type="entry name" value="Anti-sigma_ant"/>
</dbReference>
<dbReference type="EMBL" id="AP017378">
    <property type="protein sequence ID" value="BBD08907.1"/>
    <property type="molecule type" value="Genomic_DNA"/>
</dbReference>
<dbReference type="Proteomes" id="UP000269883">
    <property type="component" value="Chromosome"/>
</dbReference>
<dbReference type="InterPro" id="IPR002645">
    <property type="entry name" value="STAS_dom"/>
</dbReference>
<dbReference type="AlphaFoldDB" id="A0A2Z6B057"/>
<dbReference type="PANTHER" id="PTHR33495:SF2">
    <property type="entry name" value="ANTI-SIGMA FACTOR ANTAGONIST TM_1081-RELATED"/>
    <property type="match status" value="1"/>
</dbReference>
<dbReference type="PROSITE" id="PS50801">
    <property type="entry name" value="STAS"/>
    <property type="match status" value="1"/>
</dbReference>
<dbReference type="InterPro" id="IPR036513">
    <property type="entry name" value="STAS_dom_sf"/>
</dbReference>
<comment type="similarity">
    <text evidence="1 2">Belongs to the anti-sigma-factor antagonist family.</text>
</comment>
<evidence type="ECO:0000256" key="2">
    <source>
        <dbReference type="RuleBase" id="RU003749"/>
    </source>
</evidence>
<dbReference type="Pfam" id="PF01740">
    <property type="entry name" value="STAS"/>
    <property type="match status" value="1"/>
</dbReference>
<evidence type="ECO:0000256" key="1">
    <source>
        <dbReference type="ARBA" id="ARBA00009013"/>
    </source>
</evidence>
<sequence length="113" mass="12841">MENLRIKRTRNAALADYTGEMTLEVTRELRETIDAVMTDDDVQCLIFDLSGVSFIDSSGIGFLVSLASRVENEAKSFYLYRPDAQVVRTLELVQLKKYFKILGTEEELAPLML</sequence>
<dbReference type="GO" id="GO:0043856">
    <property type="term" value="F:anti-sigma factor antagonist activity"/>
    <property type="evidence" value="ECO:0007669"/>
    <property type="project" value="InterPro"/>
</dbReference>
<dbReference type="Gene3D" id="3.30.750.24">
    <property type="entry name" value="STAS domain"/>
    <property type="match status" value="1"/>
</dbReference>